<sequence length="726" mass="80448">MAASTDDLPLALRRTRRSNVGIPANIKTAENTEAAASAPKTPRRTSKRRVRFSDPGPVASTPGRCTTSTGLTPMIRRTSLNKVATANARRQSTPARITSASGLDAPAVPSPLSGEVHFLPLRQVLDGRIQRRIRRRGLSEEMNSINEEKRLQNLKAKEEVNRLRSLLKEKDAEIYQLQNATIILDTDRIWELEKQIDDLRDQLDNRTIDNSRTIEWTLAARDPYAADFMDTAEDADDFGEATRAEFLCGTPSRVRDSFPSPPLTSPARPSTPSYRRQFIPQTPSSQHTGVQADLPDLNKQRLEDELASLQLEVTKLTSTLESYTSMKDRLTERLASFTPPQAQQSPENPDKPHQSLEEGLEGLFRVLSDKTAAMLELTSKLSALGFPGNDGSEMLASLASGFRTARLELEYLTPGEIELPLSSHGAEVLDLILTRLRDLAKKAIEDESSIDEYHELELSLRQQLGARVAAMDTLSADLSHAQHLLGQRDNRIKELEVSIDRLKGATSGYVREISELETLVSRMEGEHRDAIAAKDARIESDRRIIETRDEGAAALEAKLAEAVTQTEALLKEMDEMEAAKVKDIALVNSRAGGALALRDARVAELRHEIDRVNASLRGAHETIKDLRVEKSCLERNLADEKARAKAVIDSMKEELERIVSSSREMLSTPKKGASPLTGGVEVRRGSLLAGDLARKSSTKRKRRRYDSGLGFLDEDEDEILAHASEI</sequence>
<proteinExistence type="predicted"/>
<comment type="caution">
    <text evidence="3">The sequence shown here is derived from an EMBL/GenBank/DDBJ whole genome shotgun (WGS) entry which is preliminary data.</text>
</comment>
<organism evidence="3 4">
    <name type="scientific">Plectosphaerella cucumerina</name>
    <dbReference type="NCBI Taxonomy" id="40658"/>
    <lineage>
        <taxon>Eukaryota</taxon>
        <taxon>Fungi</taxon>
        <taxon>Dikarya</taxon>
        <taxon>Ascomycota</taxon>
        <taxon>Pezizomycotina</taxon>
        <taxon>Sordariomycetes</taxon>
        <taxon>Hypocreomycetidae</taxon>
        <taxon>Glomerellales</taxon>
        <taxon>Plectosphaerellaceae</taxon>
        <taxon>Plectosphaerella</taxon>
    </lineage>
</organism>
<feature type="region of interest" description="Disordered" evidence="2">
    <location>
        <begin position="85"/>
        <end position="104"/>
    </location>
</feature>
<dbReference type="OrthoDB" id="3532430at2759"/>
<feature type="region of interest" description="Disordered" evidence="2">
    <location>
        <begin position="30"/>
        <end position="71"/>
    </location>
</feature>
<feature type="coiled-coil region" evidence="1">
    <location>
        <begin position="552"/>
        <end position="579"/>
    </location>
</feature>
<feature type="compositionally biased region" description="Polar residues" evidence="2">
    <location>
        <begin position="267"/>
        <end position="289"/>
    </location>
</feature>
<keyword evidence="4" id="KW-1185">Reference proteome</keyword>
<protein>
    <submittedName>
        <fullName evidence="3">Uncharacterized protein</fullName>
    </submittedName>
</protein>
<feature type="compositionally biased region" description="Basic residues" evidence="2">
    <location>
        <begin position="41"/>
        <end position="50"/>
    </location>
</feature>
<dbReference type="AlphaFoldDB" id="A0A8K0TKE2"/>
<evidence type="ECO:0000313" key="4">
    <source>
        <dbReference type="Proteomes" id="UP000813385"/>
    </source>
</evidence>
<feature type="coiled-coil region" evidence="1">
    <location>
        <begin position="616"/>
        <end position="654"/>
    </location>
</feature>
<keyword evidence="1" id="KW-0175">Coiled coil</keyword>
<dbReference type="Proteomes" id="UP000813385">
    <property type="component" value="Unassembled WGS sequence"/>
</dbReference>
<accession>A0A8K0TKE2</accession>
<feature type="coiled-coil region" evidence="1">
    <location>
        <begin position="146"/>
        <end position="209"/>
    </location>
</feature>
<name>A0A8K0TKE2_9PEZI</name>
<reference evidence="3" key="1">
    <citation type="journal article" date="2021" name="Nat. Commun.">
        <title>Genetic determinants of endophytism in the Arabidopsis root mycobiome.</title>
        <authorList>
            <person name="Mesny F."/>
            <person name="Miyauchi S."/>
            <person name="Thiergart T."/>
            <person name="Pickel B."/>
            <person name="Atanasova L."/>
            <person name="Karlsson M."/>
            <person name="Huettel B."/>
            <person name="Barry K.W."/>
            <person name="Haridas S."/>
            <person name="Chen C."/>
            <person name="Bauer D."/>
            <person name="Andreopoulos W."/>
            <person name="Pangilinan J."/>
            <person name="LaButti K."/>
            <person name="Riley R."/>
            <person name="Lipzen A."/>
            <person name="Clum A."/>
            <person name="Drula E."/>
            <person name="Henrissat B."/>
            <person name="Kohler A."/>
            <person name="Grigoriev I.V."/>
            <person name="Martin F.M."/>
            <person name="Hacquard S."/>
        </authorList>
    </citation>
    <scope>NUCLEOTIDE SEQUENCE</scope>
    <source>
        <strain evidence="3">MPI-CAGE-AT-0016</strain>
    </source>
</reference>
<evidence type="ECO:0000313" key="3">
    <source>
        <dbReference type="EMBL" id="KAH7361851.1"/>
    </source>
</evidence>
<evidence type="ECO:0000256" key="2">
    <source>
        <dbReference type="SAM" id="MobiDB-lite"/>
    </source>
</evidence>
<feature type="region of interest" description="Disordered" evidence="2">
    <location>
        <begin position="250"/>
        <end position="291"/>
    </location>
</feature>
<dbReference type="EMBL" id="JAGPXD010000003">
    <property type="protein sequence ID" value="KAH7361851.1"/>
    <property type="molecule type" value="Genomic_DNA"/>
</dbReference>
<evidence type="ECO:0000256" key="1">
    <source>
        <dbReference type="SAM" id="Coils"/>
    </source>
</evidence>
<feature type="compositionally biased region" description="Polar residues" evidence="2">
    <location>
        <begin position="85"/>
        <end position="101"/>
    </location>
</feature>
<gene>
    <name evidence="3" type="ORF">B0T11DRAFT_240559</name>
</gene>